<name>A0A6J4TCP9_9SPHN</name>
<reference evidence="1" key="1">
    <citation type="submission" date="2020-02" db="EMBL/GenBank/DDBJ databases">
        <authorList>
            <person name="Meier V. D."/>
        </authorList>
    </citation>
    <scope>NUCLEOTIDE SEQUENCE</scope>
    <source>
        <strain evidence="1">AVDCRST_MAG23</strain>
    </source>
</reference>
<sequence length="40" mass="4179">CCAAAAGSIGRACAKQLSFPDTERNAADRCLSAKARFYPS</sequence>
<gene>
    <name evidence="1" type="ORF">AVDCRST_MAG23-86</name>
</gene>
<feature type="non-terminal residue" evidence="1">
    <location>
        <position position="1"/>
    </location>
</feature>
<dbReference type="EMBL" id="CADCWD010000007">
    <property type="protein sequence ID" value="CAA9519194.1"/>
    <property type="molecule type" value="Genomic_DNA"/>
</dbReference>
<protein>
    <submittedName>
        <fullName evidence="1">Uncharacterized protein</fullName>
    </submittedName>
</protein>
<dbReference type="AlphaFoldDB" id="A0A6J4TCP9"/>
<proteinExistence type="predicted"/>
<evidence type="ECO:0000313" key="1">
    <source>
        <dbReference type="EMBL" id="CAA9519194.1"/>
    </source>
</evidence>
<feature type="non-terminal residue" evidence="1">
    <location>
        <position position="40"/>
    </location>
</feature>
<organism evidence="1">
    <name type="scientific">uncultured Sphingosinicella sp</name>
    <dbReference type="NCBI Taxonomy" id="478748"/>
    <lineage>
        <taxon>Bacteria</taxon>
        <taxon>Pseudomonadati</taxon>
        <taxon>Pseudomonadota</taxon>
        <taxon>Alphaproteobacteria</taxon>
        <taxon>Sphingomonadales</taxon>
        <taxon>Sphingosinicellaceae</taxon>
        <taxon>Sphingosinicella</taxon>
        <taxon>environmental samples</taxon>
    </lineage>
</organism>
<accession>A0A6J4TCP9</accession>